<reference evidence="1" key="1">
    <citation type="submission" date="2018-02" db="EMBL/GenBank/DDBJ databases">
        <title>Rhizophora mucronata_Transcriptome.</title>
        <authorList>
            <person name="Meera S.P."/>
            <person name="Sreeshan A."/>
            <person name="Augustine A."/>
        </authorList>
    </citation>
    <scope>NUCLEOTIDE SEQUENCE</scope>
    <source>
        <tissue evidence="1">Leaf</tissue>
    </source>
</reference>
<organism evidence="1">
    <name type="scientific">Rhizophora mucronata</name>
    <name type="common">Asiatic mangrove</name>
    <dbReference type="NCBI Taxonomy" id="61149"/>
    <lineage>
        <taxon>Eukaryota</taxon>
        <taxon>Viridiplantae</taxon>
        <taxon>Streptophyta</taxon>
        <taxon>Embryophyta</taxon>
        <taxon>Tracheophyta</taxon>
        <taxon>Spermatophyta</taxon>
        <taxon>Magnoliopsida</taxon>
        <taxon>eudicotyledons</taxon>
        <taxon>Gunneridae</taxon>
        <taxon>Pentapetalae</taxon>
        <taxon>rosids</taxon>
        <taxon>fabids</taxon>
        <taxon>Malpighiales</taxon>
        <taxon>Rhizophoraceae</taxon>
        <taxon>Rhizophora</taxon>
    </lineage>
</organism>
<protein>
    <submittedName>
        <fullName evidence="1">Uncharacterized protein</fullName>
    </submittedName>
</protein>
<dbReference type="EMBL" id="GGEC01073175">
    <property type="protein sequence ID" value="MBX53659.1"/>
    <property type="molecule type" value="Transcribed_RNA"/>
</dbReference>
<dbReference type="AlphaFoldDB" id="A0A2P2PG56"/>
<accession>A0A2P2PG56</accession>
<proteinExistence type="predicted"/>
<sequence>MEGFACMPKNPNWKMSQRQPPFPCLLNKFCLLSLLLKLPAICGRRWLWVRHF</sequence>
<evidence type="ECO:0000313" key="1">
    <source>
        <dbReference type="EMBL" id="MBX53659.1"/>
    </source>
</evidence>
<name>A0A2P2PG56_RHIMU</name>